<gene>
    <name evidence="2" type="ORF">CI238_12798</name>
</gene>
<comment type="caution">
    <text evidence="2">The sequence shown here is derived from an EMBL/GenBank/DDBJ whole genome shotgun (WGS) entry which is preliminary data.</text>
</comment>
<dbReference type="EMBL" id="LFIW01002320">
    <property type="protein sequence ID" value="KZL74756.1"/>
    <property type="molecule type" value="Genomic_DNA"/>
</dbReference>
<accession>A0A166VMR6</accession>
<feature type="non-terminal residue" evidence="2">
    <location>
        <position position="1"/>
    </location>
</feature>
<name>A0A166VMR6_COLIC</name>
<dbReference type="AlphaFoldDB" id="A0A166VMR6"/>
<dbReference type="Gene3D" id="3.40.50.1820">
    <property type="entry name" value="alpha/beta hydrolase"/>
    <property type="match status" value="1"/>
</dbReference>
<keyword evidence="3" id="KW-1185">Reference proteome</keyword>
<evidence type="ECO:0000313" key="2">
    <source>
        <dbReference type="EMBL" id="KZL74756.1"/>
    </source>
</evidence>
<evidence type="ECO:0000313" key="3">
    <source>
        <dbReference type="Proteomes" id="UP000076584"/>
    </source>
</evidence>
<dbReference type="InterPro" id="IPR050471">
    <property type="entry name" value="AB_hydrolase"/>
</dbReference>
<feature type="compositionally biased region" description="Low complexity" evidence="1">
    <location>
        <begin position="1"/>
        <end position="20"/>
    </location>
</feature>
<dbReference type="Proteomes" id="UP000076584">
    <property type="component" value="Unassembled WGS sequence"/>
</dbReference>
<organism evidence="2 3">
    <name type="scientific">Colletotrichum incanum</name>
    <name type="common">Soybean anthracnose fungus</name>
    <dbReference type="NCBI Taxonomy" id="1573173"/>
    <lineage>
        <taxon>Eukaryota</taxon>
        <taxon>Fungi</taxon>
        <taxon>Dikarya</taxon>
        <taxon>Ascomycota</taxon>
        <taxon>Pezizomycotina</taxon>
        <taxon>Sordariomycetes</taxon>
        <taxon>Hypocreomycetidae</taxon>
        <taxon>Glomerellales</taxon>
        <taxon>Glomerellaceae</taxon>
        <taxon>Colletotrichum</taxon>
        <taxon>Colletotrichum spaethianum species complex</taxon>
    </lineage>
</organism>
<dbReference type="SUPFAM" id="SSF53474">
    <property type="entry name" value="alpha/beta-Hydrolases"/>
    <property type="match status" value="1"/>
</dbReference>
<feature type="region of interest" description="Disordered" evidence="1">
    <location>
        <begin position="1"/>
        <end position="39"/>
    </location>
</feature>
<reference evidence="2 3" key="1">
    <citation type="submission" date="2015-06" db="EMBL/GenBank/DDBJ databases">
        <title>Survival trade-offs in plant roots during colonization by closely related pathogenic and mutualistic fungi.</title>
        <authorList>
            <person name="Hacquard S."/>
            <person name="Kracher B."/>
            <person name="Hiruma K."/>
            <person name="Weinman A."/>
            <person name="Muench P."/>
            <person name="Garrido Oter R."/>
            <person name="Ver Loren van Themaat E."/>
            <person name="Dallerey J.-F."/>
            <person name="Damm U."/>
            <person name="Henrissat B."/>
            <person name="Lespinet O."/>
            <person name="Thon M."/>
            <person name="Kemen E."/>
            <person name="McHardy A.C."/>
            <person name="Schulze-Lefert P."/>
            <person name="O'Connell R.J."/>
        </authorList>
    </citation>
    <scope>NUCLEOTIDE SEQUENCE [LARGE SCALE GENOMIC DNA]</scope>
    <source>
        <strain evidence="2 3">MAFF 238704</strain>
    </source>
</reference>
<proteinExistence type="predicted"/>
<dbReference type="PANTHER" id="PTHR43433:SF10">
    <property type="entry name" value="AB HYDROLASE-1 DOMAIN-CONTAINING PROTEIN"/>
    <property type="match status" value="1"/>
</dbReference>
<feature type="compositionally biased region" description="Polar residues" evidence="1">
    <location>
        <begin position="21"/>
        <end position="37"/>
    </location>
</feature>
<evidence type="ECO:0000256" key="1">
    <source>
        <dbReference type="SAM" id="MobiDB-lite"/>
    </source>
</evidence>
<dbReference type="InterPro" id="IPR029058">
    <property type="entry name" value="AB_hydrolase_fold"/>
</dbReference>
<protein>
    <submittedName>
        <fullName evidence="2">Interferon-induced gtp-binding protein mx2</fullName>
    </submittedName>
</protein>
<sequence>LPHSPNSSSPHSSLLNPRSPTTTNLQETMAPPQSTGPSAAEYLQDSRFEQTFTLPPDNSYSEPFKVTYSDFGFRAYAGPEHDNVVLFCAPLLASRFLHITKDKLAKKQKVRIINVDRPGFGGTTPVPAAEDRVMAWLRIVPALLEHLGIHHVAIVAQSAGTIYALNTLLYLPHLLHPTRPYAALCVPWMHPSHSEAALMSMVHKLPAAAIATVDVLATFFNSTLQPVTGFSSGVFSALIGSLGMAKERSVVDGADADDAPFEDAVKPEIAAHAFRQGCSGMGQEAVMLLKRSGPADVWGSWLDIDSYVPLLSTQIKAGATADTISPAAQQVSESRTLKVEVFYSEEDNMIGTKAGPEWFDNCWSAEHRADAIEYSSVVVPDTAHDTILDLRFGIAEEILKTVKQRNSDEA</sequence>
<dbReference type="PANTHER" id="PTHR43433">
    <property type="entry name" value="HYDROLASE, ALPHA/BETA FOLD FAMILY PROTEIN"/>
    <property type="match status" value="1"/>
</dbReference>